<dbReference type="EC" id="2.4.-.-" evidence="2"/>
<dbReference type="RefSeq" id="WP_338436618.1">
    <property type="nucleotide sequence ID" value="NZ_JAUYVH010000004.1"/>
</dbReference>
<dbReference type="InterPro" id="IPR050194">
    <property type="entry name" value="Glycosyltransferase_grp1"/>
</dbReference>
<evidence type="ECO:0000313" key="2">
    <source>
        <dbReference type="EMBL" id="MDQ9170688.1"/>
    </source>
</evidence>
<feature type="domain" description="Glycosyl transferase family 1" evidence="1">
    <location>
        <begin position="177"/>
        <end position="336"/>
    </location>
</feature>
<protein>
    <submittedName>
        <fullName evidence="2">Glycosyltransferase family 4 protein</fullName>
        <ecNumber evidence="2">2.4.-.-</ecNumber>
    </submittedName>
</protein>
<dbReference type="Gene3D" id="3.40.50.2000">
    <property type="entry name" value="Glycogen Phosphorylase B"/>
    <property type="match status" value="2"/>
</dbReference>
<evidence type="ECO:0000313" key="3">
    <source>
        <dbReference type="Proteomes" id="UP001225596"/>
    </source>
</evidence>
<dbReference type="PANTHER" id="PTHR45947:SF3">
    <property type="entry name" value="SULFOQUINOVOSYL TRANSFERASE SQD2"/>
    <property type="match status" value="1"/>
</dbReference>
<sequence>MLRIAVVTNEPPPYRVPIFNRIAKMTGVRFQVIFCCRREPNRFWNLPPMEFDHVFLRERITTVKGRYIHNNPDVISAIKRFSPDVLVTDGFNPTYLYAFAYAWLKGIVHIPMTDGTFDSERSLSWIHRAIRRFIYARSANFISASDGGRQLYTSYGIPADRCFKSCLCIDNSAFTPSSADQEKPYDFIFCGRIEQVKNPLFALQVAEAVAERLKRKTRLLYVGSGSEEEAVRAAAAELSNVEVDFHGFATQQELPALYRSAKIFLFPTLWDPWGVVANEACAAGLPVIVTPFAGAAGELVQDGKNGYVCEAELNQWTEHAVRLLSDPLLYRQFSERSLAIVSHYTFDQAANGLVNACRAALPASFPGESRVKSQL</sequence>
<organism evidence="2 3">
    <name type="scientific">Keguizhuia sedimenti</name>
    <dbReference type="NCBI Taxonomy" id="3064264"/>
    <lineage>
        <taxon>Bacteria</taxon>
        <taxon>Pseudomonadati</taxon>
        <taxon>Pseudomonadota</taxon>
        <taxon>Betaproteobacteria</taxon>
        <taxon>Burkholderiales</taxon>
        <taxon>Oxalobacteraceae</taxon>
        <taxon>Keguizhuia</taxon>
    </lineage>
</organism>
<keyword evidence="3" id="KW-1185">Reference proteome</keyword>
<dbReference type="Pfam" id="PF00534">
    <property type="entry name" value="Glycos_transf_1"/>
    <property type="match status" value="1"/>
</dbReference>
<proteinExistence type="predicted"/>
<dbReference type="GO" id="GO:0016757">
    <property type="term" value="F:glycosyltransferase activity"/>
    <property type="evidence" value="ECO:0007669"/>
    <property type="project" value="UniProtKB-KW"/>
</dbReference>
<dbReference type="PANTHER" id="PTHR45947">
    <property type="entry name" value="SULFOQUINOVOSYL TRANSFERASE SQD2"/>
    <property type="match status" value="1"/>
</dbReference>
<evidence type="ECO:0000259" key="1">
    <source>
        <dbReference type="Pfam" id="PF00534"/>
    </source>
</evidence>
<dbReference type="CDD" id="cd03801">
    <property type="entry name" value="GT4_PimA-like"/>
    <property type="match status" value="1"/>
</dbReference>
<gene>
    <name evidence="2" type="ORF">Q8A64_09735</name>
</gene>
<name>A0ABU1BNU1_9BURK</name>
<comment type="caution">
    <text evidence="2">The sequence shown here is derived from an EMBL/GenBank/DDBJ whole genome shotgun (WGS) entry which is preliminary data.</text>
</comment>
<dbReference type="Proteomes" id="UP001225596">
    <property type="component" value="Unassembled WGS sequence"/>
</dbReference>
<keyword evidence="2" id="KW-0328">Glycosyltransferase</keyword>
<dbReference type="SUPFAM" id="SSF53756">
    <property type="entry name" value="UDP-Glycosyltransferase/glycogen phosphorylase"/>
    <property type="match status" value="1"/>
</dbReference>
<accession>A0ABU1BNU1</accession>
<keyword evidence="2" id="KW-0808">Transferase</keyword>
<reference evidence="2 3" key="1">
    <citation type="submission" date="2023-08" db="EMBL/GenBank/DDBJ databases">
        <title>Oxalobacteraceae gen .nov., isolated from river sludge outside the plant.</title>
        <authorList>
            <person name="Zhao S.Y."/>
        </authorList>
    </citation>
    <scope>NUCLEOTIDE SEQUENCE [LARGE SCALE GENOMIC DNA]</scope>
    <source>
        <strain evidence="2 3">R-40</strain>
    </source>
</reference>
<dbReference type="InterPro" id="IPR001296">
    <property type="entry name" value="Glyco_trans_1"/>
</dbReference>
<dbReference type="EMBL" id="JAUYVH010000004">
    <property type="protein sequence ID" value="MDQ9170688.1"/>
    <property type="molecule type" value="Genomic_DNA"/>
</dbReference>